<proteinExistence type="predicted"/>
<name>A0A8E2F3L1_9PEZI</name>
<evidence type="ECO:0000313" key="2">
    <source>
        <dbReference type="EMBL" id="OCL09675.1"/>
    </source>
</evidence>
<dbReference type="EMBL" id="KV749382">
    <property type="protein sequence ID" value="OCL09675.1"/>
    <property type="molecule type" value="Genomic_DNA"/>
</dbReference>
<dbReference type="OrthoDB" id="10450417at2759"/>
<evidence type="ECO:0000256" key="1">
    <source>
        <dbReference type="SAM" id="MobiDB-lite"/>
    </source>
</evidence>
<evidence type="ECO:0000313" key="3">
    <source>
        <dbReference type="Proteomes" id="UP000250140"/>
    </source>
</evidence>
<reference evidence="2 3" key="1">
    <citation type="journal article" date="2016" name="Nat. Commun.">
        <title>Ectomycorrhizal ecology is imprinted in the genome of the dominant symbiotic fungus Cenococcum geophilum.</title>
        <authorList>
            <consortium name="DOE Joint Genome Institute"/>
            <person name="Peter M."/>
            <person name="Kohler A."/>
            <person name="Ohm R.A."/>
            <person name="Kuo A."/>
            <person name="Krutzmann J."/>
            <person name="Morin E."/>
            <person name="Arend M."/>
            <person name="Barry K.W."/>
            <person name="Binder M."/>
            <person name="Choi C."/>
            <person name="Clum A."/>
            <person name="Copeland A."/>
            <person name="Grisel N."/>
            <person name="Haridas S."/>
            <person name="Kipfer T."/>
            <person name="LaButti K."/>
            <person name="Lindquist E."/>
            <person name="Lipzen A."/>
            <person name="Maire R."/>
            <person name="Meier B."/>
            <person name="Mihaltcheva S."/>
            <person name="Molinier V."/>
            <person name="Murat C."/>
            <person name="Poggeler S."/>
            <person name="Quandt C.A."/>
            <person name="Sperisen C."/>
            <person name="Tritt A."/>
            <person name="Tisserant E."/>
            <person name="Crous P.W."/>
            <person name="Henrissat B."/>
            <person name="Nehls U."/>
            <person name="Egli S."/>
            <person name="Spatafora J.W."/>
            <person name="Grigoriev I.V."/>
            <person name="Martin F.M."/>
        </authorList>
    </citation>
    <scope>NUCLEOTIDE SEQUENCE [LARGE SCALE GENOMIC DNA]</scope>
    <source>
        <strain evidence="2 3">CBS 207.34</strain>
    </source>
</reference>
<feature type="region of interest" description="Disordered" evidence="1">
    <location>
        <begin position="302"/>
        <end position="331"/>
    </location>
</feature>
<dbReference type="Proteomes" id="UP000250140">
    <property type="component" value="Unassembled WGS sequence"/>
</dbReference>
<gene>
    <name evidence="2" type="ORF">AOQ84DRAFT_403875</name>
</gene>
<feature type="compositionally biased region" description="Polar residues" evidence="1">
    <location>
        <begin position="245"/>
        <end position="264"/>
    </location>
</feature>
<sequence>MENQDYHSEMNFFLDDTIDPRVLECSSHSTTLDSNNTDPSYVLIDQSYSSLTMPLNDFSGQSPSLGALFNTPFPPALSPQHVTARGPHLSQSIAQGHGQEPQPMLSTLGPDFARTFEPLSNVYQPENSIGQGHTPSQQFPAFESTPLVQQGVHVQIQANPPSCFASTQYDGISQRVAHALRHLNNPVQPNLDQQARHANKNRVQKPKRKNDYTIIRNSPILQQIRAAHGGFAHYNNDRLDGSPFIQPSITQPYSQSSSDSLNSETLHRTEKSVARLAHAYQSHEPVTLSHKRTPLNNASEKLSANKDSISAKGVAPRLRGRPRNLSPPVSTPAEEVFQDATATTIGGADEATAEISSMRDYKMCFSNFGEAKLHYNHARWQPAIPDDTIPTDDNETIALARRLMLAMLNTKGTKDFGSSAYKHWVRAVYPLRDVESVAFEIVHEAYLLHTRGSTLRVYNFKNPLPADAAGKTEEQIDQSKRSIFADEELNFEERMSAVIDHLTHWKSTCDYAMTGEKISWFVNAPLKYDHKVATNQRGNRSRAVRNRTLVSLSGTSPAGADNETAPAVPEKRKRGSKAKDPEAPRSKKQRR</sequence>
<dbReference type="AlphaFoldDB" id="A0A8E2F3L1"/>
<organism evidence="2 3">
    <name type="scientific">Glonium stellatum</name>
    <dbReference type="NCBI Taxonomy" id="574774"/>
    <lineage>
        <taxon>Eukaryota</taxon>
        <taxon>Fungi</taxon>
        <taxon>Dikarya</taxon>
        <taxon>Ascomycota</taxon>
        <taxon>Pezizomycotina</taxon>
        <taxon>Dothideomycetes</taxon>
        <taxon>Pleosporomycetidae</taxon>
        <taxon>Gloniales</taxon>
        <taxon>Gloniaceae</taxon>
        <taxon>Glonium</taxon>
    </lineage>
</organism>
<keyword evidence="3" id="KW-1185">Reference proteome</keyword>
<feature type="region of interest" description="Disordered" evidence="1">
    <location>
        <begin position="535"/>
        <end position="591"/>
    </location>
</feature>
<protein>
    <submittedName>
        <fullName evidence="2">Uncharacterized protein</fullName>
    </submittedName>
</protein>
<feature type="region of interest" description="Disordered" evidence="1">
    <location>
        <begin position="243"/>
        <end position="267"/>
    </location>
</feature>
<accession>A0A8E2F3L1</accession>